<keyword evidence="4" id="KW-0436">Ligase</keyword>
<dbReference type="GO" id="GO:0015995">
    <property type="term" value="P:chlorophyll biosynthetic process"/>
    <property type="evidence" value="ECO:0007669"/>
    <property type="project" value="UniProtKB-KW"/>
</dbReference>
<evidence type="ECO:0000313" key="14">
    <source>
        <dbReference type="Proteomes" id="UP000215595"/>
    </source>
</evidence>
<dbReference type="GO" id="GO:0015979">
    <property type="term" value="P:photosynthesis"/>
    <property type="evidence" value="ECO:0007669"/>
    <property type="project" value="UniProtKB-KW"/>
</dbReference>
<evidence type="ECO:0000313" key="13">
    <source>
        <dbReference type="EMBL" id="OYX35923.1"/>
    </source>
</evidence>
<feature type="domain" description="Magnesium chelatase subunit H N-terminal" evidence="12">
    <location>
        <begin position="21"/>
        <end position="181"/>
    </location>
</feature>
<comment type="caution">
    <text evidence="13">The sequence shown here is derived from an EMBL/GenBank/DDBJ whole genome shotgun (WGS) entry which is preliminary data.</text>
</comment>
<evidence type="ECO:0000256" key="3">
    <source>
        <dbReference type="ARBA" id="ARBA00022531"/>
    </source>
</evidence>
<evidence type="ECO:0000256" key="6">
    <source>
        <dbReference type="ARBA" id="ARBA00022840"/>
    </source>
</evidence>
<name>A0A258FVM6_9CAUL</name>
<dbReference type="Pfam" id="PF11965">
    <property type="entry name" value="DUF3479"/>
    <property type="match status" value="1"/>
</dbReference>
<feature type="domain" description="CobN/magnesium chelatase" evidence="11">
    <location>
        <begin position="185"/>
        <end position="824"/>
    </location>
</feature>
<comment type="catalytic activity">
    <reaction evidence="9">
        <text>protoporphyrin IX + Mg(2+) + ATP + H2O = Mg-protoporphyrin IX + ADP + phosphate + 3 H(+)</text>
        <dbReference type="Rhea" id="RHEA:13961"/>
        <dbReference type="ChEBI" id="CHEBI:15377"/>
        <dbReference type="ChEBI" id="CHEBI:15378"/>
        <dbReference type="ChEBI" id="CHEBI:18420"/>
        <dbReference type="ChEBI" id="CHEBI:30616"/>
        <dbReference type="ChEBI" id="CHEBI:43474"/>
        <dbReference type="ChEBI" id="CHEBI:57306"/>
        <dbReference type="ChEBI" id="CHEBI:60492"/>
        <dbReference type="ChEBI" id="CHEBI:456216"/>
        <dbReference type="EC" id="6.6.1.1"/>
    </reaction>
</comment>
<dbReference type="GO" id="GO:0016851">
    <property type="term" value="F:magnesium chelatase activity"/>
    <property type="evidence" value="ECO:0007669"/>
    <property type="project" value="UniProtKB-EC"/>
</dbReference>
<proteinExistence type="inferred from homology"/>
<keyword evidence="5" id="KW-0547">Nucleotide-binding</keyword>
<comment type="pathway">
    <text evidence="8">Porphyrin-containing compound metabolism.</text>
</comment>
<evidence type="ECO:0000256" key="7">
    <source>
        <dbReference type="ARBA" id="ARBA00023171"/>
    </source>
</evidence>
<dbReference type="GO" id="GO:0005524">
    <property type="term" value="F:ATP binding"/>
    <property type="evidence" value="ECO:0007669"/>
    <property type="project" value="UniProtKB-KW"/>
</dbReference>
<keyword evidence="7" id="KW-0149">Chlorophyll biosynthesis</keyword>
<evidence type="ECO:0000259" key="11">
    <source>
        <dbReference type="Pfam" id="PF02514"/>
    </source>
</evidence>
<keyword evidence="3" id="KW-0602">Photosynthesis</keyword>
<evidence type="ECO:0000259" key="12">
    <source>
        <dbReference type="Pfam" id="PF11965"/>
    </source>
</evidence>
<dbReference type="PANTHER" id="PTHR44119:SF1">
    <property type="entry name" value="MAGNESIUM-CHELATASE SUBUNIT CHLH, CHLOROPLASTIC"/>
    <property type="match status" value="1"/>
</dbReference>
<keyword evidence="6" id="KW-0067">ATP-binding</keyword>
<feature type="region of interest" description="Disordered" evidence="10">
    <location>
        <begin position="257"/>
        <end position="296"/>
    </location>
</feature>
<dbReference type="Proteomes" id="UP000215595">
    <property type="component" value="Unassembled WGS sequence"/>
</dbReference>
<evidence type="ECO:0000256" key="10">
    <source>
        <dbReference type="SAM" id="MobiDB-lite"/>
    </source>
</evidence>
<feature type="domain" description="CobN/magnesium chelatase" evidence="11">
    <location>
        <begin position="863"/>
        <end position="1275"/>
    </location>
</feature>
<reference evidence="13 14" key="1">
    <citation type="submission" date="2017-03" db="EMBL/GenBank/DDBJ databases">
        <title>Lifting the veil on microbial sulfur biogeochemistry in mining wastewaters.</title>
        <authorList>
            <person name="Kantor R.S."/>
            <person name="Colenbrander Nelson T."/>
            <person name="Marshall S."/>
            <person name="Bennett D."/>
            <person name="Apte S."/>
            <person name="Camacho D."/>
            <person name="Thomas B.C."/>
            <person name="Warren L.A."/>
            <person name="Banfield J.F."/>
        </authorList>
    </citation>
    <scope>NUCLEOTIDE SEQUENCE [LARGE SCALE GENOMIC DNA]</scope>
    <source>
        <strain evidence="13">32-69-9</strain>
    </source>
</reference>
<sequence length="1299" mass="139221">MRNRITAASPDARTGETPEVRVCIVTLDNHLAGAVAAAEAELRRTVPGLTITLHAASIWCSDPAALQACVADIAEAHLVIASMLFVDDHVQMVLPALKARNAACDAMVCMMSAAEVVKLTRMGPYKMDGSTKGPLAMLKKLRGNTKATGGVPGEKQMAMLRRLPKILAFVPGTAQDVRAYFLTLQYWFAGSTENMVSMVRYLVDRYADGERRSLRGTMKAAAPVEYPEIGVYHPRMTGRMAETAAALPACSSPLIPAKAGTQSSSEAGSQGSAATRRSEGSSPTALGPRFRGDERGMERQPTVGLVILRSYVLAGDAAHYDGVIEAFEAKGIRVVPAFANGLDARPAMDALFMTDGRPTVDAIVNLTGFSLVGGPAYNNSEAAAETLGKFDVPYVSAHPLEFQSFQQWSAGEQGLLPLEATMMVSIPELDGGIAPMMFGGRTDGSGEACTGCRRRCTFPGADAKSMVACPERAATLAQRVDKMIALRRSDRAERKIAAVLFNFPPNAGAAGTAAQMSVWASLHKTLTRLAAEGYTVEVPASVEALREAMLEGNAARLGTDGNVHVRIPAEDHVRRETWLRDIEAVWGPAPGKSLTNGSDLFVLGARFGNVFVGLQPPFGIEGDPMRLMFEGGFAPTHAFSAFYRWIREDFGAHAVLHFGTHGALEFMPGKQTGLSEACWPDRLIGDLPNLYLYAANNPSEGMIAKRRSNATLISYITPPINDAGLYKGLLDLKALVDRWRGSDLDAVAERAQLAPMIFEAAETLNLDLVDGTEDARVNALIATLQELEQTLIPNGLHVLGEAFTADERTDLLLAVAEAREGPKPGRDAVQALVDGADARTALGISGLASDTAGIELFRHLHATNVSLSTNPEMEALIAALDGGYVMPSPGGDLLRTPEMLPTGRNIHGFDPFRIPSAYAVADGRRQADRLLAKHRLETGALPESMAIVLWGTDNLKSEGGPIAQAMALMGARPRFDGYGRLCGAELVSLEELGRPRVDVIATVSGIFRDLLPLQMKMLADAAWLAATADEPIEQNFVRKRALEHQAKLGCDFETASLRVFSNAEGAYGASVNSLIDSGAWTEEGELADAFESRKGFAYGRNGKPMKQPALLNSALAGIDLAYQNLDSVDLGVTTIDHYVDTLGGVAKSAERARGKASPVYIGDQTQGEGKVRTLAEQVTLESRTRVLNPRWFEGQLKHGSEGVRAIEAQVTNTLGWSATTGDVQPWVYQEISETFVLDAAMRDRLATLNPKASARMANRLLEASDRAYWAPDAATLQALRDAADELEDRLEGLTPAAAA</sequence>
<accession>A0A258FVM6</accession>
<dbReference type="InterPro" id="IPR022571">
    <property type="entry name" value="Mg_chelatase_H_N"/>
</dbReference>
<evidence type="ECO:0000256" key="9">
    <source>
        <dbReference type="ARBA" id="ARBA00048693"/>
    </source>
</evidence>
<dbReference type="NCBIfam" id="TIGR02025">
    <property type="entry name" value="BchH"/>
    <property type="match status" value="1"/>
</dbReference>
<dbReference type="InterPro" id="IPR003672">
    <property type="entry name" value="CobN/Mg_chltase"/>
</dbReference>
<dbReference type="Pfam" id="PF02514">
    <property type="entry name" value="CobN-Mg_chel"/>
    <property type="match status" value="2"/>
</dbReference>
<evidence type="ECO:0000256" key="1">
    <source>
        <dbReference type="ARBA" id="ARBA00010851"/>
    </source>
</evidence>
<evidence type="ECO:0000256" key="5">
    <source>
        <dbReference type="ARBA" id="ARBA00022741"/>
    </source>
</evidence>
<dbReference type="PANTHER" id="PTHR44119">
    <property type="entry name" value="MAGNESIUM-CHELATASE SUBUNIT CHLH, CHLOROPLASTIC"/>
    <property type="match status" value="1"/>
</dbReference>
<evidence type="ECO:0000256" key="2">
    <source>
        <dbReference type="ARBA" id="ARBA00012825"/>
    </source>
</evidence>
<dbReference type="CDD" id="cd10150">
    <property type="entry name" value="CobN_like"/>
    <property type="match status" value="1"/>
</dbReference>
<organism evidence="13 14">
    <name type="scientific">Brevundimonas subvibrioides</name>
    <dbReference type="NCBI Taxonomy" id="74313"/>
    <lineage>
        <taxon>Bacteria</taxon>
        <taxon>Pseudomonadati</taxon>
        <taxon>Pseudomonadota</taxon>
        <taxon>Alphaproteobacteria</taxon>
        <taxon>Caulobacterales</taxon>
        <taxon>Caulobacteraceae</taxon>
        <taxon>Brevundimonas</taxon>
    </lineage>
</organism>
<dbReference type="NCBIfam" id="NF009942">
    <property type="entry name" value="PRK13405.1"/>
    <property type="match status" value="1"/>
</dbReference>
<evidence type="ECO:0000256" key="8">
    <source>
        <dbReference type="ARBA" id="ARBA00023444"/>
    </source>
</evidence>
<feature type="compositionally biased region" description="Low complexity" evidence="10">
    <location>
        <begin position="259"/>
        <end position="275"/>
    </location>
</feature>
<evidence type="ECO:0000256" key="4">
    <source>
        <dbReference type="ARBA" id="ARBA00022598"/>
    </source>
</evidence>
<protein>
    <recommendedName>
        <fullName evidence="2">magnesium chelatase</fullName>
        <ecNumber evidence="2">6.6.1.1</ecNumber>
    </recommendedName>
</protein>
<gene>
    <name evidence="13" type="ORF">B7Z01_01005</name>
</gene>
<dbReference type="EMBL" id="NCEB01000002">
    <property type="protein sequence ID" value="OYX35923.1"/>
    <property type="molecule type" value="Genomic_DNA"/>
</dbReference>
<dbReference type="EC" id="6.6.1.1" evidence="2"/>
<dbReference type="InterPro" id="IPR011771">
    <property type="entry name" value="BchH"/>
</dbReference>
<comment type="similarity">
    <text evidence="1">Belongs to the Mg-chelatase subunit H family.</text>
</comment>